<dbReference type="InterPro" id="IPR001509">
    <property type="entry name" value="Epimerase_deHydtase"/>
</dbReference>
<dbReference type="RefSeq" id="WP_159964773.1">
    <property type="nucleotide sequence ID" value="NZ_FCOL02000002.1"/>
</dbReference>
<dbReference type="Gene3D" id="3.40.50.720">
    <property type="entry name" value="NAD(P)-binding Rossmann-like Domain"/>
    <property type="match status" value="1"/>
</dbReference>
<gene>
    <name evidence="6" type="ORF">AWB67_00400</name>
</gene>
<dbReference type="OrthoDB" id="9769113at2"/>
<keyword evidence="2" id="KW-0210">Decarboxylase</keyword>
<dbReference type="GO" id="GO:0070403">
    <property type="term" value="F:NAD+ binding"/>
    <property type="evidence" value="ECO:0007669"/>
    <property type="project" value="InterPro"/>
</dbReference>
<dbReference type="EMBL" id="FCOL02000002">
    <property type="protein sequence ID" value="SAL16186.1"/>
    <property type="molecule type" value="Genomic_DNA"/>
</dbReference>
<keyword evidence="4" id="KW-0456">Lyase</keyword>
<evidence type="ECO:0000256" key="4">
    <source>
        <dbReference type="ARBA" id="ARBA00023239"/>
    </source>
</evidence>
<keyword evidence="3" id="KW-0520">NAD</keyword>
<comment type="caution">
    <text evidence="6">The sequence shown here is derived from an EMBL/GenBank/DDBJ whole genome shotgun (WGS) entry which is preliminary data.</text>
</comment>
<keyword evidence="7" id="KW-1185">Reference proteome</keyword>
<proteinExistence type="predicted"/>
<dbReference type="GO" id="GO:0042732">
    <property type="term" value="P:D-xylose metabolic process"/>
    <property type="evidence" value="ECO:0007669"/>
    <property type="project" value="InterPro"/>
</dbReference>
<organism evidence="6 7">
    <name type="scientific">Caballeronia terrestris</name>
    <dbReference type="NCBI Taxonomy" id="1226301"/>
    <lineage>
        <taxon>Bacteria</taxon>
        <taxon>Pseudomonadati</taxon>
        <taxon>Pseudomonadota</taxon>
        <taxon>Betaproteobacteria</taxon>
        <taxon>Burkholderiales</taxon>
        <taxon>Burkholderiaceae</taxon>
        <taxon>Caballeronia</taxon>
    </lineage>
</organism>
<name>A0A158F8J9_9BURK</name>
<dbReference type="Proteomes" id="UP000054925">
    <property type="component" value="Unassembled WGS sequence"/>
</dbReference>
<dbReference type="PANTHER" id="PTHR43078">
    <property type="entry name" value="UDP-GLUCURONIC ACID DECARBOXYLASE-RELATED"/>
    <property type="match status" value="1"/>
</dbReference>
<dbReference type="InterPro" id="IPR036291">
    <property type="entry name" value="NAD(P)-bd_dom_sf"/>
</dbReference>
<dbReference type="PANTHER" id="PTHR43078:SF6">
    <property type="entry name" value="UDP-GLUCURONIC ACID DECARBOXYLASE 1"/>
    <property type="match status" value="1"/>
</dbReference>
<dbReference type="GO" id="GO:0048040">
    <property type="term" value="F:UDP-glucuronate decarboxylase activity"/>
    <property type="evidence" value="ECO:0007669"/>
    <property type="project" value="TreeGrafter"/>
</dbReference>
<evidence type="ECO:0000313" key="7">
    <source>
        <dbReference type="Proteomes" id="UP000054925"/>
    </source>
</evidence>
<evidence type="ECO:0000256" key="3">
    <source>
        <dbReference type="ARBA" id="ARBA00023027"/>
    </source>
</evidence>
<dbReference type="AlphaFoldDB" id="A0A158F8J9"/>
<dbReference type="GO" id="GO:0005737">
    <property type="term" value="C:cytoplasm"/>
    <property type="evidence" value="ECO:0007669"/>
    <property type="project" value="TreeGrafter"/>
</dbReference>
<accession>A0A158F8J9</accession>
<dbReference type="InterPro" id="IPR044516">
    <property type="entry name" value="UXS-like"/>
</dbReference>
<feature type="domain" description="NAD-dependent epimerase/dehydratase" evidence="5">
    <location>
        <begin position="18"/>
        <end position="248"/>
    </location>
</feature>
<protein>
    <submittedName>
        <fullName evidence="6">NAD-dependent epimerase/dehydratase</fullName>
    </submittedName>
</protein>
<sequence>MVTDMHPMPQTTDRKTFFVTGASGFIGTALVRRLRANGHNVRCAVRSATGDASEIECRLDSSPETWVAALSGVDGVFHLAWSTSPRSANASPLADLTTNLVGTVGLLEAMRVSASGPIVLASSGGTVYGAPTRLPVSENHALNPLGVYGASKVSAETYAMVYRRQFGIDARILRFSNPYGPGQNVDGQLGAASIFAYRALSNLPINIWGDGFVVRDYVYIEDTIDAMLATMSAARETFRDIDPIINIGSGQGVSLRKIIQVIEEILARPVEVNYQPARAFDVPVSVLDVSLAKHLLNWHPKTSFEFGMQRTLRHLMLTSSSMPPVPSVQHTLSHMTSLFQNDIAKERSS</sequence>
<dbReference type="Pfam" id="PF01370">
    <property type="entry name" value="Epimerase"/>
    <property type="match status" value="1"/>
</dbReference>
<comment type="cofactor">
    <cofactor evidence="1">
        <name>NAD(+)</name>
        <dbReference type="ChEBI" id="CHEBI:57540"/>
    </cofactor>
</comment>
<evidence type="ECO:0000259" key="5">
    <source>
        <dbReference type="Pfam" id="PF01370"/>
    </source>
</evidence>
<dbReference type="SUPFAM" id="SSF51735">
    <property type="entry name" value="NAD(P)-binding Rossmann-fold domains"/>
    <property type="match status" value="1"/>
</dbReference>
<evidence type="ECO:0000256" key="1">
    <source>
        <dbReference type="ARBA" id="ARBA00001911"/>
    </source>
</evidence>
<evidence type="ECO:0000256" key="2">
    <source>
        <dbReference type="ARBA" id="ARBA00022793"/>
    </source>
</evidence>
<evidence type="ECO:0000313" key="6">
    <source>
        <dbReference type="EMBL" id="SAL16186.1"/>
    </source>
</evidence>
<reference evidence="6" key="1">
    <citation type="submission" date="2016-01" db="EMBL/GenBank/DDBJ databases">
        <authorList>
            <person name="Peeters C."/>
        </authorList>
    </citation>
    <scope>NUCLEOTIDE SEQUENCE [LARGE SCALE GENOMIC DNA]</scope>
    <source>
        <strain evidence="6">LMG 22937</strain>
    </source>
</reference>